<dbReference type="Proteomes" id="UP000555552">
    <property type="component" value="Unassembled WGS sequence"/>
</dbReference>
<accession>A0A849BQ00</accession>
<dbReference type="GO" id="GO:0008745">
    <property type="term" value="F:N-acetylmuramoyl-L-alanine amidase activity"/>
    <property type="evidence" value="ECO:0007669"/>
    <property type="project" value="InterPro"/>
</dbReference>
<dbReference type="Gene3D" id="3.40.80.10">
    <property type="entry name" value="Peptidoglycan recognition protein-like"/>
    <property type="match status" value="1"/>
</dbReference>
<sequence length="359" mass="38206">MPMRHAAAFARVATRLRARGFTVLEEPGWVDRGYKGRSLTAVESVVDHHTVDQPPGDYPSLRVVRDGRSDLPGPLAQWGVGRTGAIRLIAAGLANHAGRTFHPYQGNSRAVGIEVANNGTTEPWSGTVLVALIALNEELLREFGLPIGRLFGHKEIAAPAGRKSDPNFPMGPFRARHDLTGTTRAGGFLMALTDAQQDEVYAWLKAARADDARFSDILERLLVEHMGPPAEGSKVFRSAETGHDVGGGRRRTLVQLLHETWHEATLRLPARKAGALVRDDTVLGYAAQAQADAADARLVALRVERTIRDLAAATTDSGAPLTEAQITAAVRAALTGGAVAVDVTVHAPAPQAPALTPGA</sequence>
<dbReference type="EMBL" id="JABEMA010000004">
    <property type="protein sequence ID" value="NNH21626.1"/>
    <property type="molecule type" value="Genomic_DNA"/>
</dbReference>
<gene>
    <name evidence="2" type="ORF">HLB09_00705</name>
</gene>
<dbReference type="RefSeq" id="WP_171201495.1">
    <property type="nucleotide sequence ID" value="NZ_BAAANP010000006.1"/>
</dbReference>
<dbReference type="GO" id="GO:0009253">
    <property type="term" value="P:peptidoglycan catabolic process"/>
    <property type="evidence" value="ECO:0007669"/>
    <property type="project" value="InterPro"/>
</dbReference>
<protein>
    <submittedName>
        <fullName evidence="2">N-acetylmuramoyl-L-alanine amidase</fullName>
    </submittedName>
</protein>
<dbReference type="SUPFAM" id="SSF55846">
    <property type="entry name" value="N-acetylmuramoyl-L-alanine amidase-like"/>
    <property type="match status" value="1"/>
</dbReference>
<dbReference type="Pfam" id="PF01510">
    <property type="entry name" value="Amidase_2"/>
    <property type="match status" value="1"/>
</dbReference>
<dbReference type="InterPro" id="IPR002502">
    <property type="entry name" value="Amidase_domain"/>
</dbReference>
<evidence type="ECO:0000313" key="3">
    <source>
        <dbReference type="Proteomes" id="UP000555552"/>
    </source>
</evidence>
<feature type="domain" description="N-acetylmuramoyl-L-alanine amidase" evidence="1">
    <location>
        <begin position="41"/>
        <end position="167"/>
    </location>
</feature>
<organism evidence="2 3">
    <name type="scientific">Pseudokineococcus marinus</name>
    <dbReference type="NCBI Taxonomy" id="351215"/>
    <lineage>
        <taxon>Bacteria</taxon>
        <taxon>Bacillati</taxon>
        <taxon>Actinomycetota</taxon>
        <taxon>Actinomycetes</taxon>
        <taxon>Kineosporiales</taxon>
        <taxon>Kineosporiaceae</taxon>
        <taxon>Pseudokineococcus</taxon>
    </lineage>
</organism>
<name>A0A849BQ00_9ACTN</name>
<evidence type="ECO:0000259" key="1">
    <source>
        <dbReference type="Pfam" id="PF01510"/>
    </source>
</evidence>
<dbReference type="InterPro" id="IPR036505">
    <property type="entry name" value="Amidase/PGRP_sf"/>
</dbReference>
<dbReference type="AlphaFoldDB" id="A0A849BQ00"/>
<evidence type="ECO:0000313" key="2">
    <source>
        <dbReference type="EMBL" id="NNH21626.1"/>
    </source>
</evidence>
<comment type="caution">
    <text evidence="2">The sequence shown here is derived from an EMBL/GenBank/DDBJ whole genome shotgun (WGS) entry which is preliminary data.</text>
</comment>
<proteinExistence type="predicted"/>
<reference evidence="2 3" key="1">
    <citation type="submission" date="2020-05" db="EMBL/GenBank/DDBJ databases">
        <title>MicrobeNet Type strains.</title>
        <authorList>
            <person name="Nicholson A.C."/>
        </authorList>
    </citation>
    <scope>NUCLEOTIDE SEQUENCE [LARGE SCALE GENOMIC DNA]</scope>
    <source>
        <strain evidence="2 3">JCM 14547</strain>
    </source>
</reference>
<keyword evidence="3" id="KW-1185">Reference proteome</keyword>